<dbReference type="InterPro" id="IPR001898">
    <property type="entry name" value="SLC13A/DASS"/>
</dbReference>
<keyword evidence="5 9" id="KW-0812">Transmembrane</keyword>
<evidence type="ECO:0000256" key="4">
    <source>
        <dbReference type="ARBA" id="ARBA00022448"/>
    </source>
</evidence>
<dbReference type="CDD" id="cd01115">
    <property type="entry name" value="SLC13_permease"/>
    <property type="match status" value="1"/>
</dbReference>
<feature type="transmembrane region" description="Helical" evidence="9">
    <location>
        <begin position="495"/>
        <end position="515"/>
    </location>
</feature>
<dbReference type="Pfam" id="PF00939">
    <property type="entry name" value="Na_sulph_symp"/>
    <property type="match status" value="1"/>
</dbReference>
<accession>A0A212LMK8</accession>
<dbReference type="PROSITE" id="PS01271">
    <property type="entry name" value="NA_SULFATE"/>
    <property type="match status" value="1"/>
</dbReference>
<feature type="transmembrane region" description="Helical" evidence="9">
    <location>
        <begin position="147"/>
        <end position="163"/>
    </location>
</feature>
<evidence type="ECO:0000256" key="2">
    <source>
        <dbReference type="ARBA" id="ARBA00006772"/>
    </source>
</evidence>
<dbReference type="PANTHER" id="PTHR10283:SF82">
    <property type="entry name" value="SOLUTE CARRIER FAMILY 13 MEMBER 2"/>
    <property type="match status" value="1"/>
</dbReference>
<reference evidence="10" key="1">
    <citation type="submission" date="2016-08" db="EMBL/GenBank/DDBJ databases">
        <authorList>
            <person name="Seilhamer J.J."/>
        </authorList>
    </citation>
    <scope>NUCLEOTIDE SEQUENCE</scope>
    <source>
        <strain evidence="10">86</strain>
    </source>
</reference>
<sequence>MEPIKMGKNNSPQLDLKLSQEEQKFDYWRKTIGIFLGPALAVLVYLMPIAGLKAQAHGLLAVVVFVATWWITEPVPIPVTSMLGPVLATLMGIVTPTQAFAPFANPLIFLFMGSFMLATAMMNHGLDKRFAYAILSMKWVGSSPTRILLALGLVTALCSGWVSNTATTAMMFPIAMGLLMAIKDMHAAAGKEIELSKYTYATGIMLMAGYASSVGGVLTPVGTPPNLIMVGLLEQMGGVRVSFFQWMMWGSVAMVGYFIIVFVVLKRMFPADVDHIEGAEQLIRERRAGLGPWKTGEINAVVAFAVAVTLWVLPGILSMLYGSAHPILATYNKYFSEAVVAMLAGLLLFLLPTSWAERKFTLSWAEAVKGIDWGTLILFGGGLSLGTMMYGTGLSKWLGDVIVSASGANSEVVIIIVFSLFSLLMSELTSHTAATNMVGPLGITVAISSGFNPVPVAVAIALSSSLGFMLPVSTPPNAIVYGSGYIPITKMIKSGAIIDIIGIVLVTIPLVLYVVKWVGF</sequence>
<evidence type="ECO:0000256" key="6">
    <source>
        <dbReference type="ARBA" id="ARBA00022989"/>
    </source>
</evidence>
<feature type="transmembrane region" description="Helical" evidence="9">
    <location>
        <begin position="412"/>
        <end position="429"/>
    </location>
</feature>
<keyword evidence="4" id="KW-0813">Transport</keyword>
<dbReference type="InterPro" id="IPR031312">
    <property type="entry name" value="Na/sul_symport_CS"/>
</dbReference>
<feature type="transmembrane region" description="Helical" evidence="9">
    <location>
        <begin position="107"/>
        <end position="126"/>
    </location>
</feature>
<comment type="subcellular location">
    <subcellularLocation>
        <location evidence="1">Membrane</location>
        <topology evidence="1">Multi-pass membrane protein</topology>
    </subcellularLocation>
</comment>
<feature type="transmembrane region" description="Helical" evidence="9">
    <location>
        <begin position="198"/>
        <end position="223"/>
    </location>
</feature>
<dbReference type="EMBL" id="FMJE01000002">
    <property type="protein sequence ID" value="SCM78772.1"/>
    <property type="molecule type" value="Genomic_DNA"/>
</dbReference>
<evidence type="ECO:0000256" key="1">
    <source>
        <dbReference type="ARBA" id="ARBA00004141"/>
    </source>
</evidence>
<evidence type="ECO:0000256" key="8">
    <source>
        <dbReference type="ARBA" id="ARBA00031174"/>
    </source>
</evidence>
<evidence type="ECO:0000256" key="5">
    <source>
        <dbReference type="ARBA" id="ARBA00022692"/>
    </source>
</evidence>
<dbReference type="GO" id="GO:0015141">
    <property type="term" value="F:succinate transmembrane transporter activity"/>
    <property type="evidence" value="ECO:0007669"/>
    <property type="project" value="UniProtKB-ARBA"/>
</dbReference>
<dbReference type="PANTHER" id="PTHR10283">
    <property type="entry name" value="SOLUTE CARRIER FAMILY 13 MEMBER"/>
    <property type="match status" value="1"/>
</dbReference>
<dbReference type="NCBIfam" id="TIGR00785">
    <property type="entry name" value="dass"/>
    <property type="match status" value="1"/>
</dbReference>
<evidence type="ECO:0000256" key="3">
    <source>
        <dbReference type="ARBA" id="ARBA00020150"/>
    </source>
</evidence>
<protein>
    <recommendedName>
        <fullName evidence="3">Sodium-dependent dicarboxylate transporter SdcS</fullName>
    </recommendedName>
    <alternativeName>
        <fullName evidence="8">Na(+)/dicarboxylate symporter</fullName>
    </alternativeName>
</protein>
<gene>
    <name evidence="10" type="ORF">KL86SPO_20232</name>
</gene>
<comment type="similarity">
    <text evidence="2">Belongs to the SLC13A/DASS transporter (TC 2.A.47) family. NADC subfamily.</text>
</comment>
<evidence type="ECO:0000313" key="10">
    <source>
        <dbReference type="EMBL" id="SCM78772.1"/>
    </source>
</evidence>
<dbReference type="RefSeq" id="WP_288183247.1">
    <property type="nucleotide sequence ID" value="NZ_LT608335.1"/>
</dbReference>
<evidence type="ECO:0000256" key="7">
    <source>
        <dbReference type="ARBA" id="ARBA00023136"/>
    </source>
</evidence>
<proteinExistence type="inferred from homology"/>
<feature type="transmembrane region" description="Helical" evidence="9">
    <location>
        <begin position="441"/>
        <end position="462"/>
    </location>
</feature>
<feature type="transmembrane region" description="Helical" evidence="9">
    <location>
        <begin position="243"/>
        <end position="265"/>
    </location>
</feature>
<organism evidence="10">
    <name type="scientific">uncultured Sporomusa sp</name>
    <dbReference type="NCBI Taxonomy" id="307249"/>
    <lineage>
        <taxon>Bacteria</taxon>
        <taxon>Bacillati</taxon>
        <taxon>Bacillota</taxon>
        <taxon>Negativicutes</taxon>
        <taxon>Selenomonadales</taxon>
        <taxon>Sporomusaceae</taxon>
        <taxon>Sporomusa</taxon>
        <taxon>environmental samples</taxon>
    </lineage>
</organism>
<dbReference type="GO" id="GO:0005886">
    <property type="term" value="C:plasma membrane"/>
    <property type="evidence" value="ECO:0007669"/>
    <property type="project" value="TreeGrafter"/>
</dbReference>
<feature type="transmembrane region" description="Helical" evidence="9">
    <location>
        <begin position="27"/>
        <end position="48"/>
    </location>
</feature>
<name>A0A212LMK8_9FIRM</name>
<feature type="transmembrane region" description="Helical" evidence="9">
    <location>
        <begin position="334"/>
        <end position="352"/>
    </location>
</feature>
<feature type="transmembrane region" description="Helical" evidence="9">
    <location>
        <begin position="373"/>
        <end position="392"/>
    </location>
</feature>
<feature type="transmembrane region" description="Helical" evidence="9">
    <location>
        <begin position="300"/>
        <end position="322"/>
    </location>
</feature>
<keyword evidence="6 9" id="KW-1133">Transmembrane helix</keyword>
<evidence type="ECO:0000256" key="9">
    <source>
        <dbReference type="SAM" id="Phobius"/>
    </source>
</evidence>
<keyword evidence="7 9" id="KW-0472">Membrane</keyword>
<dbReference type="AlphaFoldDB" id="A0A212LMK8"/>